<evidence type="ECO:0000256" key="6">
    <source>
        <dbReference type="ARBA" id="ARBA00023136"/>
    </source>
</evidence>
<feature type="transmembrane region" description="Helical" evidence="8">
    <location>
        <begin position="293"/>
        <end position="317"/>
    </location>
</feature>
<accession>A0A8J2RYU9</accession>
<keyword evidence="5 8" id="KW-1133">Transmembrane helix</keyword>
<dbReference type="OrthoDB" id="5800391at2759"/>
<name>A0A8J2RYU9_9CRUS</name>
<dbReference type="GO" id="GO:0008527">
    <property type="term" value="F:taste receptor activity"/>
    <property type="evidence" value="ECO:0007669"/>
    <property type="project" value="InterPro"/>
</dbReference>
<keyword evidence="4 8" id="KW-0812">Transmembrane</keyword>
<dbReference type="Pfam" id="PF06151">
    <property type="entry name" value="Trehalose_recp"/>
    <property type="match status" value="1"/>
</dbReference>
<evidence type="ECO:0000256" key="4">
    <source>
        <dbReference type="ARBA" id="ARBA00022692"/>
    </source>
</evidence>
<gene>
    <name evidence="9" type="ORF">DGAL_LOCUS12653</name>
</gene>
<evidence type="ECO:0000256" key="7">
    <source>
        <dbReference type="ARBA" id="ARBA00023170"/>
    </source>
</evidence>
<dbReference type="GO" id="GO:0050916">
    <property type="term" value="P:sensory perception of sweet taste"/>
    <property type="evidence" value="ECO:0007669"/>
    <property type="project" value="UniProtKB-ARBA"/>
</dbReference>
<evidence type="ECO:0000256" key="1">
    <source>
        <dbReference type="ARBA" id="ARBA00004651"/>
    </source>
</evidence>
<dbReference type="InterPro" id="IPR009318">
    <property type="entry name" value="Gustatory_rcpt"/>
</dbReference>
<feature type="transmembrane region" description="Helical" evidence="8">
    <location>
        <begin position="186"/>
        <end position="216"/>
    </location>
</feature>
<dbReference type="EMBL" id="CAKKLH010000291">
    <property type="protein sequence ID" value="CAH0109189.1"/>
    <property type="molecule type" value="Genomic_DNA"/>
</dbReference>
<reference evidence="9" key="1">
    <citation type="submission" date="2021-11" db="EMBL/GenBank/DDBJ databases">
        <authorList>
            <person name="Schell T."/>
        </authorList>
    </citation>
    <scope>NUCLEOTIDE SEQUENCE</scope>
    <source>
        <strain evidence="9">M5</strain>
    </source>
</reference>
<keyword evidence="10" id="KW-1185">Reference proteome</keyword>
<dbReference type="PANTHER" id="PTHR21421">
    <property type="entry name" value="GUSTATORY RECEPTOR"/>
    <property type="match status" value="1"/>
</dbReference>
<feature type="transmembrane region" description="Helical" evidence="8">
    <location>
        <begin position="130"/>
        <end position="149"/>
    </location>
</feature>
<feature type="transmembrane region" description="Helical" evidence="8">
    <location>
        <begin position="260"/>
        <end position="281"/>
    </location>
</feature>
<protein>
    <recommendedName>
        <fullName evidence="11">Gustatory receptor</fullName>
    </recommendedName>
</protein>
<comment type="subcellular location">
    <subcellularLocation>
        <location evidence="1">Cell membrane</location>
        <topology evidence="1">Multi-pass membrane protein</topology>
    </subcellularLocation>
</comment>
<proteinExistence type="inferred from homology"/>
<evidence type="ECO:0008006" key="11">
    <source>
        <dbReference type="Google" id="ProtNLM"/>
    </source>
</evidence>
<organism evidence="9 10">
    <name type="scientific">Daphnia galeata</name>
    <dbReference type="NCBI Taxonomy" id="27404"/>
    <lineage>
        <taxon>Eukaryota</taxon>
        <taxon>Metazoa</taxon>
        <taxon>Ecdysozoa</taxon>
        <taxon>Arthropoda</taxon>
        <taxon>Crustacea</taxon>
        <taxon>Branchiopoda</taxon>
        <taxon>Diplostraca</taxon>
        <taxon>Cladocera</taxon>
        <taxon>Anomopoda</taxon>
        <taxon>Daphniidae</taxon>
        <taxon>Daphnia</taxon>
    </lineage>
</organism>
<dbReference type="GO" id="GO:0005886">
    <property type="term" value="C:plasma membrane"/>
    <property type="evidence" value="ECO:0007669"/>
    <property type="project" value="UniProtKB-SubCell"/>
</dbReference>
<dbReference type="PANTHER" id="PTHR21421:SF29">
    <property type="entry name" value="GUSTATORY RECEPTOR 5A FOR TREHALOSE-RELATED"/>
    <property type="match status" value="1"/>
</dbReference>
<feature type="transmembrane region" description="Helical" evidence="8">
    <location>
        <begin position="41"/>
        <end position="63"/>
    </location>
</feature>
<sequence>MAKIPDFIQLFNPIISFLRCCGVVPLKKCDKEPYFERSSGSFCWCLSVALIYLFTFVISVRLVIDTFNSSSKMIADATFYLIYYAHCEMTLVFFLYYSGEIVSLFQHWVETERLLHLRQIFLGKITKAQCWLIFIATVILSNLENGFYITSAVMDARNMSEIIYLLVNLAGKETDLSPYFGGYKDVYAFALIFVESLSEVAWISGDLIIALISILLRRYYEVMNRQLLSQHHGAVSLRQLEEIRRIQLAISILAHKVAEVFSPLILITIGCDVVYILTFLYSGLEADITSPSIFVRFIFTYSFMYIALRLIFSVYLASLLTEMPMKTIFFLCGLPSIVGSSPEKQRRRLIKMDLIVEEIQSEQTALGGCGFFVLSKSSAATLFSLIVTYEVVMLQLPR</sequence>
<comment type="caution">
    <text evidence="9">The sequence shown here is derived from an EMBL/GenBank/DDBJ whole genome shotgun (WGS) entry which is preliminary data.</text>
</comment>
<keyword evidence="6 8" id="KW-0472">Membrane</keyword>
<evidence type="ECO:0000313" key="10">
    <source>
        <dbReference type="Proteomes" id="UP000789390"/>
    </source>
</evidence>
<keyword evidence="7" id="KW-0675">Receptor</keyword>
<evidence type="ECO:0000256" key="8">
    <source>
        <dbReference type="SAM" id="Phobius"/>
    </source>
</evidence>
<evidence type="ECO:0000313" key="9">
    <source>
        <dbReference type="EMBL" id="CAH0109189.1"/>
    </source>
</evidence>
<evidence type="ECO:0000256" key="2">
    <source>
        <dbReference type="ARBA" id="ARBA00005327"/>
    </source>
</evidence>
<evidence type="ECO:0000256" key="5">
    <source>
        <dbReference type="ARBA" id="ARBA00022989"/>
    </source>
</evidence>
<evidence type="ECO:0000256" key="3">
    <source>
        <dbReference type="ARBA" id="ARBA00022475"/>
    </source>
</evidence>
<comment type="similarity">
    <text evidence="2">Belongs to the insect chemoreceptor superfamily. Gustatory receptor (GR) family. Gr5a subfamily.</text>
</comment>
<feature type="transmembrane region" description="Helical" evidence="8">
    <location>
        <begin position="83"/>
        <end position="109"/>
    </location>
</feature>
<dbReference type="Proteomes" id="UP000789390">
    <property type="component" value="Unassembled WGS sequence"/>
</dbReference>
<keyword evidence="3" id="KW-1003">Cell membrane</keyword>
<dbReference type="AlphaFoldDB" id="A0A8J2RYU9"/>